<evidence type="ECO:0000313" key="2">
    <source>
        <dbReference type="EMBL" id="GBN99894.1"/>
    </source>
</evidence>
<name>A0A4Y2TGX8_ARAVE</name>
<dbReference type="AlphaFoldDB" id="A0A4Y2TGX8"/>
<dbReference type="EMBL" id="BGPR01028628">
    <property type="protein sequence ID" value="GBN99894.1"/>
    <property type="molecule type" value="Genomic_DNA"/>
</dbReference>
<evidence type="ECO:0000256" key="1">
    <source>
        <dbReference type="SAM" id="MobiDB-lite"/>
    </source>
</evidence>
<gene>
    <name evidence="2" type="ORF">AVEN_211113_1</name>
</gene>
<feature type="region of interest" description="Disordered" evidence="1">
    <location>
        <begin position="1"/>
        <end position="22"/>
    </location>
</feature>
<evidence type="ECO:0000313" key="3">
    <source>
        <dbReference type="Proteomes" id="UP000499080"/>
    </source>
</evidence>
<protein>
    <submittedName>
        <fullName evidence="2">Uncharacterized protein</fullName>
    </submittedName>
</protein>
<reference evidence="2 3" key="1">
    <citation type="journal article" date="2019" name="Sci. Rep.">
        <title>Orb-weaving spider Araneus ventricosus genome elucidates the spidroin gene catalogue.</title>
        <authorList>
            <person name="Kono N."/>
            <person name="Nakamura H."/>
            <person name="Ohtoshi R."/>
            <person name="Moran D.A.P."/>
            <person name="Shinohara A."/>
            <person name="Yoshida Y."/>
            <person name="Fujiwara M."/>
            <person name="Mori M."/>
            <person name="Tomita M."/>
            <person name="Arakawa K."/>
        </authorList>
    </citation>
    <scope>NUCLEOTIDE SEQUENCE [LARGE SCALE GENOMIC DNA]</scope>
</reference>
<proteinExistence type="predicted"/>
<comment type="caution">
    <text evidence="2">The sequence shown here is derived from an EMBL/GenBank/DDBJ whole genome shotgun (WGS) entry which is preliminary data.</text>
</comment>
<dbReference type="Proteomes" id="UP000499080">
    <property type="component" value="Unassembled WGS sequence"/>
</dbReference>
<accession>A0A4Y2TGX8</accession>
<sequence>MCPIRPDPIGSGQIDGNPAGSDRIEIGAGLQSLLPTTSLRFCRYTSSFKRPKMEEIPELTWTKTGDNLTLAG</sequence>
<feature type="non-terminal residue" evidence="2">
    <location>
        <position position="72"/>
    </location>
</feature>
<organism evidence="2 3">
    <name type="scientific">Araneus ventricosus</name>
    <name type="common">Orbweaver spider</name>
    <name type="synonym">Epeira ventricosa</name>
    <dbReference type="NCBI Taxonomy" id="182803"/>
    <lineage>
        <taxon>Eukaryota</taxon>
        <taxon>Metazoa</taxon>
        <taxon>Ecdysozoa</taxon>
        <taxon>Arthropoda</taxon>
        <taxon>Chelicerata</taxon>
        <taxon>Arachnida</taxon>
        <taxon>Araneae</taxon>
        <taxon>Araneomorphae</taxon>
        <taxon>Entelegynae</taxon>
        <taxon>Araneoidea</taxon>
        <taxon>Araneidae</taxon>
        <taxon>Araneus</taxon>
    </lineage>
</organism>
<keyword evidence="3" id="KW-1185">Reference proteome</keyword>